<proteinExistence type="predicted"/>
<evidence type="ECO:0000313" key="2">
    <source>
        <dbReference type="Proteomes" id="UP000006867"/>
    </source>
</evidence>
<evidence type="ECO:0000313" key="1">
    <source>
        <dbReference type="EMBL" id="ADP31156.1"/>
    </source>
</evidence>
<gene>
    <name evidence="1" type="ordered locus">BATR1942_00990</name>
</gene>
<name>A0ABM5LTQ0_BACA1</name>
<protein>
    <submittedName>
        <fullName evidence="1">Uncharacterized protein</fullName>
    </submittedName>
</protein>
<dbReference type="Proteomes" id="UP000006867">
    <property type="component" value="Chromosome"/>
</dbReference>
<reference evidence="1 2" key="1">
    <citation type="journal article" date="2011" name="Front. Microbiol.">
        <title>Genomic signatures of strain selection and enhancement in Bacillus atrophaeus var. globigii, a historical biowarfare simulant.</title>
        <authorList>
            <person name="Gibbons H.S."/>
            <person name="Broomall S.M."/>
            <person name="McNew L.A."/>
            <person name="Daligault H."/>
            <person name="Chapman C."/>
            <person name="Bruce D."/>
            <person name="Karavis M."/>
            <person name="Krepps M."/>
            <person name="McGregor P.A."/>
            <person name="Hong C."/>
            <person name="Park K.H."/>
            <person name="Akmal A."/>
            <person name="Feldman A."/>
            <person name="Lin J.S."/>
            <person name="Chang W.E."/>
            <person name="Higgs B.W."/>
            <person name="Demirev P."/>
            <person name="Lindquist J."/>
            <person name="Liem A."/>
            <person name="Fochler E."/>
            <person name="Read T.D."/>
            <person name="Tapia R."/>
            <person name="Johnson S."/>
            <person name="Bishop-Lilly K.A."/>
            <person name="Detter C."/>
            <person name="Han C."/>
            <person name="Sozhamannan S."/>
            <person name="Rosenzweig C.N."/>
            <person name="Skowronski E.W."/>
        </authorList>
    </citation>
    <scope>NUCLEOTIDE SEQUENCE [LARGE SCALE GENOMIC DNA]</scope>
    <source>
        <strain evidence="1 2">1942</strain>
    </source>
</reference>
<dbReference type="EMBL" id="CP002207">
    <property type="protein sequence ID" value="ADP31156.1"/>
    <property type="molecule type" value="Genomic_DNA"/>
</dbReference>
<keyword evidence="2" id="KW-1185">Reference proteome</keyword>
<organism evidence="1 2">
    <name type="scientific">Bacillus atrophaeus (strain 1942)</name>
    <dbReference type="NCBI Taxonomy" id="720555"/>
    <lineage>
        <taxon>Bacteria</taxon>
        <taxon>Bacillati</taxon>
        <taxon>Bacillota</taxon>
        <taxon>Bacilli</taxon>
        <taxon>Bacillales</taxon>
        <taxon>Bacillaceae</taxon>
        <taxon>Bacillus</taxon>
    </lineage>
</organism>
<sequence>MMLLHFIPKRTVSFLFIPTHSHKKSTLLSTSTGEKFNKRTFKVTDVPYIQTKSYSSEEIVIS</sequence>
<accession>A0ABM5LTQ0</accession>